<dbReference type="InterPro" id="IPR018300">
    <property type="entry name" value="Aminotrans_IV_CS"/>
</dbReference>
<dbReference type="InterPro" id="IPR043131">
    <property type="entry name" value="BCAT-like_N"/>
</dbReference>
<reference evidence="13 14" key="1">
    <citation type="submission" date="2019-06" db="EMBL/GenBank/DDBJ databases">
        <title>Taxogenomics and systematics of the genus Pantoea.</title>
        <authorList>
            <person name="Tambong J.T."/>
        </authorList>
    </citation>
    <scope>NUCLEOTIDE SEQUENCE [LARGE SCALE GENOMIC DNA]</scope>
    <source>
        <strain evidence="13 14">LMG 24197</strain>
    </source>
</reference>
<dbReference type="PANTHER" id="PTHR42743">
    <property type="entry name" value="AMINO-ACID AMINOTRANSFERASE"/>
    <property type="match status" value="1"/>
</dbReference>
<evidence type="ECO:0000256" key="3">
    <source>
        <dbReference type="ARBA" id="ARBA00011738"/>
    </source>
</evidence>
<evidence type="ECO:0000313" key="13">
    <source>
        <dbReference type="EMBL" id="TPV37578.1"/>
    </source>
</evidence>
<accession>A0ABY2ZLC8</accession>
<dbReference type="PANTHER" id="PTHR42743:SF2">
    <property type="entry name" value="AMINODEOXYCHORISMATE LYASE"/>
    <property type="match status" value="1"/>
</dbReference>
<dbReference type="EMBL" id="VHJB01000060">
    <property type="protein sequence ID" value="TPV37578.1"/>
    <property type="molecule type" value="Genomic_DNA"/>
</dbReference>
<dbReference type="InterPro" id="IPR001544">
    <property type="entry name" value="Aminotrans_IV"/>
</dbReference>
<dbReference type="SUPFAM" id="SSF56752">
    <property type="entry name" value="D-aminoacid aminotransferase-like PLP-dependent enzymes"/>
    <property type="match status" value="1"/>
</dbReference>
<keyword evidence="14" id="KW-1185">Reference proteome</keyword>
<name>A0ABY2ZLC8_9GAMM</name>
<keyword evidence="4 12" id="KW-0663">Pyridoxal phosphate</keyword>
<keyword evidence="6 13" id="KW-0456">Lyase</keyword>
<dbReference type="InterPro" id="IPR036038">
    <property type="entry name" value="Aminotransferase-like"/>
</dbReference>
<evidence type="ECO:0000256" key="6">
    <source>
        <dbReference type="ARBA" id="ARBA00023239"/>
    </source>
</evidence>
<dbReference type="Pfam" id="PF01063">
    <property type="entry name" value="Aminotran_4"/>
    <property type="match status" value="1"/>
</dbReference>
<dbReference type="NCBIfam" id="NF004761">
    <property type="entry name" value="PRK06092.1"/>
    <property type="match status" value="1"/>
</dbReference>
<dbReference type="PROSITE" id="PS00770">
    <property type="entry name" value="AA_TRANSFER_CLASS_4"/>
    <property type="match status" value="1"/>
</dbReference>
<dbReference type="Gene3D" id="3.30.470.10">
    <property type="match status" value="1"/>
</dbReference>
<evidence type="ECO:0000256" key="11">
    <source>
        <dbReference type="RuleBase" id="RU004106"/>
    </source>
</evidence>
<proteinExistence type="inferred from homology"/>
<dbReference type="RefSeq" id="WP_003849862.1">
    <property type="nucleotide sequence ID" value="NZ_CP045720.1"/>
</dbReference>
<evidence type="ECO:0000256" key="10">
    <source>
        <dbReference type="NCBIfam" id="TIGR03461"/>
    </source>
</evidence>
<dbReference type="InterPro" id="IPR017824">
    <property type="entry name" value="Aminodeoxychorismate_lyase_IV"/>
</dbReference>
<dbReference type="GO" id="GO:0008696">
    <property type="term" value="F:4-amino-4-deoxychorismate lyase activity"/>
    <property type="evidence" value="ECO:0007669"/>
    <property type="project" value="UniProtKB-EC"/>
</dbReference>
<keyword evidence="5" id="KW-0289">Folate biosynthesis</keyword>
<comment type="subunit">
    <text evidence="3">Homodimer.</text>
</comment>
<comment type="similarity">
    <text evidence="2 11">Belongs to the class-IV pyridoxal-phosphate-dependent aminotransferase family.</text>
</comment>
<comment type="catalytic activity">
    <reaction evidence="9">
        <text>4-amino-4-deoxychorismate = 4-aminobenzoate + pyruvate + H(+)</text>
        <dbReference type="Rhea" id="RHEA:16201"/>
        <dbReference type="ChEBI" id="CHEBI:15361"/>
        <dbReference type="ChEBI" id="CHEBI:15378"/>
        <dbReference type="ChEBI" id="CHEBI:17836"/>
        <dbReference type="ChEBI" id="CHEBI:58406"/>
        <dbReference type="EC" id="4.1.3.38"/>
    </reaction>
</comment>
<evidence type="ECO:0000256" key="9">
    <source>
        <dbReference type="ARBA" id="ARBA00049529"/>
    </source>
</evidence>
<dbReference type="InterPro" id="IPR043132">
    <property type="entry name" value="BCAT-like_C"/>
</dbReference>
<dbReference type="GeneID" id="90521597"/>
<evidence type="ECO:0000256" key="1">
    <source>
        <dbReference type="ARBA" id="ARBA00001933"/>
    </source>
</evidence>
<evidence type="ECO:0000256" key="8">
    <source>
        <dbReference type="ARBA" id="ARBA00035676"/>
    </source>
</evidence>
<sequence length="271" mass="30025">MWINGFRQSTVAASDRALQFGDGCFTTAAVRQGKIVMLESHIQRLKDCCERLWIAGVDWHQLETEMKQAAYEQTQAVLKVIISAGSGGRGYSRRGCGEPVRIVSLAAWPQHYTDIQQRGARLRLSPIRLARNPQFAGIKHLNRVEQVMIRAHLDQTDADEALVLDTEGWVVECCAANLFWRQGTQIFTPDLSASGVDGIMRRSLMAQLAAAGQACQIVKSEPAQLLAADEVVICNALMPVLPVRQIEAVQFTERSLFKQLLASCEQIMDAS</sequence>
<organism evidence="13 14">
    <name type="scientific">Pantoea eucalypti</name>
    <dbReference type="NCBI Taxonomy" id="470933"/>
    <lineage>
        <taxon>Bacteria</taxon>
        <taxon>Pseudomonadati</taxon>
        <taxon>Pseudomonadota</taxon>
        <taxon>Gammaproteobacteria</taxon>
        <taxon>Enterobacterales</taxon>
        <taxon>Erwiniaceae</taxon>
        <taxon>Pantoea</taxon>
    </lineage>
</organism>
<evidence type="ECO:0000256" key="7">
    <source>
        <dbReference type="ARBA" id="ARBA00035633"/>
    </source>
</evidence>
<dbReference type="InterPro" id="IPR050571">
    <property type="entry name" value="Class-IV_PLP-Dep_Aminotrnsfr"/>
</dbReference>
<dbReference type="Gene3D" id="3.20.10.10">
    <property type="entry name" value="D-amino Acid Aminotransferase, subunit A, domain 2"/>
    <property type="match status" value="1"/>
</dbReference>
<dbReference type="EC" id="4.1.3.38" evidence="8 10"/>
<dbReference type="NCBIfam" id="TIGR03461">
    <property type="entry name" value="pabC_Proteo"/>
    <property type="match status" value="1"/>
</dbReference>
<evidence type="ECO:0000256" key="4">
    <source>
        <dbReference type="ARBA" id="ARBA00022898"/>
    </source>
</evidence>
<evidence type="ECO:0000256" key="2">
    <source>
        <dbReference type="ARBA" id="ARBA00009320"/>
    </source>
</evidence>
<dbReference type="CDD" id="cd01559">
    <property type="entry name" value="ADCL_like"/>
    <property type="match status" value="1"/>
</dbReference>
<comment type="caution">
    <text evidence="13">The sequence shown here is derived from an EMBL/GenBank/DDBJ whole genome shotgun (WGS) entry which is preliminary data.</text>
</comment>
<dbReference type="Proteomes" id="UP000315469">
    <property type="component" value="Unassembled WGS sequence"/>
</dbReference>
<protein>
    <recommendedName>
        <fullName evidence="8 10">Aminodeoxychorismate lyase</fullName>
        <ecNumber evidence="8 10">4.1.3.38</ecNumber>
    </recommendedName>
</protein>
<evidence type="ECO:0000256" key="5">
    <source>
        <dbReference type="ARBA" id="ARBA00022909"/>
    </source>
</evidence>
<evidence type="ECO:0000256" key="12">
    <source>
        <dbReference type="RuleBase" id="RU004516"/>
    </source>
</evidence>
<comment type="pathway">
    <text evidence="7">Cofactor biosynthesis; tetrahydrofolate biosynthesis; 4-aminobenzoate from chorismate: step 2/2.</text>
</comment>
<gene>
    <name evidence="13" type="primary">pabC</name>
    <name evidence="13" type="ORF">FJW02_09135</name>
</gene>
<comment type="cofactor">
    <cofactor evidence="1 12">
        <name>pyridoxal 5'-phosphate</name>
        <dbReference type="ChEBI" id="CHEBI:597326"/>
    </cofactor>
</comment>
<evidence type="ECO:0000313" key="14">
    <source>
        <dbReference type="Proteomes" id="UP000315469"/>
    </source>
</evidence>